<dbReference type="Pfam" id="PF04717">
    <property type="entry name" value="Phage_base_V"/>
    <property type="match status" value="1"/>
</dbReference>
<dbReference type="Gene3D" id="2.40.50.230">
    <property type="entry name" value="Gp5 N-terminal domain"/>
    <property type="match status" value="1"/>
</dbReference>
<evidence type="ECO:0000256" key="1">
    <source>
        <dbReference type="ARBA" id="ARBA00004613"/>
    </source>
</evidence>
<comment type="caution">
    <text evidence="6">The sequence shown here is derived from an EMBL/GenBank/DDBJ whole genome shotgun (WGS) entry which is preliminary data.</text>
</comment>
<protein>
    <submittedName>
        <fullName evidence="6">Type IV secretion protein Rhs</fullName>
    </submittedName>
</protein>
<evidence type="ECO:0000313" key="6">
    <source>
        <dbReference type="EMBL" id="EXU77413.1"/>
    </source>
</evidence>
<dbReference type="PANTHER" id="PTHR32305:SF15">
    <property type="entry name" value="PROTEIN RHSA-RELATED"/>
    <property type="match status" value="1"/>
</dbReference>
<dbReference type="InterPro" id="IPR054030">
    <property type="entry name" value="Gp5_Vgr_C"/>
</dbReference>
<dbReference type="NCBIfam" id="TIGR01646">
    <property type="entry name" value="vgr_GE"/>
    <property type="match status" value="1"/>
</dbReference>
<accession>A0A014NDA8</accession>
<keyword evidence="3" id="KW-0964">Secreted</keyword>
<evidence type="ECO:0000256" key="2">
    <source>
        <dbReference type="ARBA" id="ARBA00005558"/>
    </source>
</evidence>
<dbReference type="SUPFAM" id="SSF69349">
    <property type="entry name" value="Phage fibre proteins"/>
    <property type="match status" value="1"/>
</dbReference>
<dbReference type="Pfam" id="PF22178">
    <property type="entry name" value="Gp5_trimer_C"/>
    <property type="match status" value="1"/>
</dbReference>
<sequence length="299" mass="32356">PPETAWPRTHGPQTAKVVGPKGESIWTDKYGRIKVKFHWDRLAKGDDTSSCWVRVSSAWAGQGFGGVQIPRVGDEVVVDFINGDPDRPIVTGRVYNDGNMPPWALPAAATQMGFLSRSKDGHKDTANALRFEDKAGEEQLWIQAQKNMDTHVKNNETHSVGVDRRKAIGRDEKVTVKRNLQVDVGANSVSNTGIKQVINVGKGETVLTLDKEGNALLEANTSIKLKVKDNYILITPEAIEIQVKSGNILAQSEDIATLTGKKLTVLGDGINTQLKASDGVAITGTNLTDIKGAVIKINS</sequence>
<dbReference type="NCBIfam" id="TIGR03361">
    <property type="entry name" value="VI_Rhs_Vgr"/>
    <property type="match status" value="1"/>
</dbReference>
<evidence type="ECO:0000259" key="4">
    <source>
        <dbReference type="Pfam" id="PF04717"/>
    </source>
</evidence>
<dbReference type="InterPro" id="IPR037026">
    <property type="entry name" value="Vgr_OB-fold_dom_sf"/>
</dbReference>
<dbReference type="InterPro" id="IPR050708">
    <property type="entry name" value="T6SS_VgrG/RHS"/>
</dbReference>
<dbReference type="InterPro" id="IPR017847">
    <property type="entry name" value="T6SS_RhsGE_Vgr_subset"/>
</dbReference>
<feature type="domain" description="Gp5/Type VI secretion system Vgr C-terminal trimerisation" evidence="5">
    <location>
        <begin position="112"/>
        <end position="207"/>
    </location>
</feature>
<comment type="subcellular location">
    <subcellularLocation>
        <location evidence="1">Secreted</location>
    </subcellularLocation>
</comment>
<evidence type="ECO:0000256" key="3">
    <source>
        <dbReference type="ARBA" id="ARBA00022525"/>
    </source>
</evidence>
<dbReference type="AlphaFoldDB" id="A0A014NDA8"/>
<dbReference type="EMBL" id="JFHN01000009">
    <property type="protein sequence ID" value="EXU77413.1"/>
    <property type="molecule type" value="Genomic_DNA"/>
</dbReference>
<dbReference type="STRING" id="69222.BG55_22985"/>
<dbReference type="RefSeq" id="WP_034932801.1">
    <property type="nucleotide sequence ID" value="NZ_JFHN01000009.1"/>
</dbReference>
<comment type="similarity">
    <text evidence="2">Belongs to the VgrG protein family.</text>
</comment>
<dbReference type="PATRIC" id="fig|69222.5.peg.18"/>
<dbReference type="OrthoDB" id="6710627at2"/>
<gene>
    <name evidence="6" type="ORF">BG55_22985</name>
</gene>
<organism evidence="6 7">
    <name type="scientific">Erwinia mallotivora</name>
    <dbReference type="NCBI Taxonomy" id="69222"/>
    <lineage>
        <taxon>Bacteria</taxon>
        <taxon>Pseudomonadati</taxon>
        <taxon>Pseudomonadota</taxon>
        <taxon>Gammaproteobacteria</taxon>
        <taxon>Enterobacterales</taxon>
        <taxon>Erwiniaceae</taxon>
        <taxon>Erwinia</taxon>
    </lineage>
</organism>
<dbReference type="PANTHER" id="PTHR32305">
    <property type="match status" value="1"/>
</dbReference>
<dbReference type="Proteomes" id="UP000019918">
    <property type="component" value="Unassembled WGS sequence"/>
</dbReference>
<evidence type="ECO:0000313" key="7">
    <source>
        <dbReference type="Proteomes" id="UP000019918"/>
    </source>
</evidence>
<dbReference type="GO" id="GO:0005576">
    <property type="term" value="C:extracellular region"/>
    <property type="evidence" value="ECO:0007669"/>
    <property type="project" value="UniProtKB-SubCell"/>
</dbReference>
<name>A0A014NDA8_9GAMM</name>
<feature type="domain" description="Gp5/Type VI secretion system Vgr protein OB-fold" evidence="4">
    <location>
        <begin position="28"/>
        <end position="95"/>
    </location>
</feature>
<keyword evidence="7" id="KW-1185">Reference proteome</keyword>
<reference evidence="6 7" key="1">
    <citation type="submission" date="2014-02" db="EMBL/GenBank/DDBJ databases">
        <title>Draft genome of Erwinia mallotivora strain BT-MARDI, a papaya dieback pathogen.</title>
        <authorList>
            <person name="Redzuan R."/>
            <person name="Abu Bakar N."/>
            <person name="Badrun R."/>
            <person name="Mohd Raih M.F."/>
            <person name="Rozano L."/>
            <person name="Mat Amin N."/>
        </authorList>
    </citation>
    <scope>NUCLEOTIDE SEQUENCE [LARGE SCALE GENOMIC DNA]</scope>
    <source>
        <strain evidence="6 7">BT-MARDI</strain>
    </source>
</reference>
<dbReference type="SUPFAM" id="SSF69255">
    <property type="entry name" value="gp5 N-terminal domain-like"/>
    <property type="match status" value="1"/>
</dbReference>
<feature type="non-terminal residue" evidence="6">
    <location>
        <position position="1"/>
    </location>
</feature>
<dbReference type="InterPro" id="IPR006533">
    <property type="entry name" value="T6SS_Vgr_RhsGE"/>
</dbReference>
<proteinExistence type="inferred from homology"/>
<evidence type="ECO:0000259" key="5">
    <source>
        <dbReference type="Pfam" id="PF22178"/>
    </source>
</evidence>
<dbReference type="InterPro" id="IPR006531">
    <property type="entry name" value="Gp5/Vgr_OB"/>
</dbReference>